<comment type="caution">
    <text evidence="1">The sequence shown here is derived from an EMBL/GenBank/DDBJ whole genome shotgun (WGS) entry which is preliminary data.</text>
</comment>
<accession>K2G9U2</accession>
<protein>
    <submittedName>
        <fullName evidence="1">Uncharacterized protein</fullName>
    </submittedName>
</protein>
<dbReference type="AlphaFoldDB" id="K2G9U2"/>
<dbReference type="EMBL" id="AMFJ01000630">
    <property type="protein sequence ID" value="EKE26939.1"/>
    <property type="molecule type" value="Genomic_DNA"/>
</dbReference>
<feature type="non-terminal residue" evidence="1">
    <location>
        <position position="1"/>
    </location>
</feature>
<gene>
    <name evidence="1" type="ORF">ACD_4C00114G0005</name>
</gene>
<proteinExistence type="predicted"/>
<sequence>CNYKCSTNFHTENAWASCISNTRSCAITNWNWSQTWWWSSWGTCIVVSCDFWYVVNGNSCTFSWSQADGTACTLNNQCSSGNCFWWICWTTSCLINVNLNCDLWECGCNYGNKTTDNYGCGTSDWTCVWNNWVTVNCEASNDCW</sequence>
<name>K2G9U2_9BACT</name>
<reference evidence="1" key="1">
    <citation type="journal article" date="2012" name="Science">
        <title>Fermentation, hydrogen, and sulfur metabolism in multiple uncultivated bacterial phyla.</title>
        <authorList>
            <person name="Wrighton K.C."/>
            <person name="Thomas B.C."/>
            <person name="Sharon I."/>
            <person name="Miller C.S."/>
            <person name="Castelle C.J."/>
            <person name="VerBerkmoes N.C."/>
            <person name="Wilkins M.J."/>
            <person name="Hettich R.L."/>
            <person name="Lipton M.S."/>
            <person name="Williams K.H."/>
            <person name="Long P.E."/>
            <person name="Banfield J.F."/>
        </authorList>
    </citation>
    <scope>NUCLEOTIDE SEQUENCE [LARGE SCALE GENOMIC DNA]</scope>
</reference>
<organism evidence="1">
    <name type="scientific">uncultured bacterium</name>
    <name type="common">gcode 4</name>
    <dbReference type="NCBI Taxonomy" id="1234023"/>
    <lineage>
        <taxon>Bacteria</taxon>
        <taxon>environmental samples</taxon>
    </lineage>
</organism>
<evidence type="ECO:0000313" key="1">
    <source>
        <dbReference type="EMBL" id="EKE26939.1"/>
    </source>
</evidence>